<dbReference type="SUPFAM" id="SSF53756">
    <property type="entry name" value="UDP-Glycosyltransferase/glycogen phosphorylase"/>
    <property type="match status" value="1"/>
</dbReference>
<sequence>MLTDSWPGLQDRSVVVPNGVHGPVSSHPPRRDLDDGVRLVFIGRLSPRKGPQVALAAVQRLVADGVAVHLSLLGAVFPGYEWFEHDLRAFVHDHGLDAHVEFLGFEPMCGRASTRRTVVV</sequence>
<evidence type="ECO:0000256" key="1">
    <source>
        <dbReference type="ARBA" id="ARBA00022679"/>
    </source>
</evidence>
<dbReference type="Pfam" id="PF00534">
    <property type="entry name" value="Glycos_transf_1"/>
    <property type="match status" value="1"/>
</dbReference>
<dbReference type="EMBL" id="KF120859">
    <property type="protein sequence ID" value="AIA88139.1"/>
    <property type="molecule type" value="Genomic_DNA"/>
</dbReference>
<feature type="domain" description="Glycosyl transferase family 1" evidence="2">
    <location>
        <begin position="38"/>
        <end position="107"/>
    </location>
</feature>
<organism evidence="3">
    <name type="scientific">uncultured Nakamurella sp</name>
    <dbReference type="NCBI Taxonomy" id="435901"/>
    <lineage>
        <taxon>Bacteria</taxon>
        <taxon>Bacillati</taxon>
        <taxon>Actinomycetota</taxon>
        <taxon>Actinomycetes</taxon>
        <taxon>Nakamurellales</taxon>
        <taxon>Nakamurellaceae</taxon>
        <taxon>Nakamurella</taxon>
        <taxon>environmental samples</taxon>
    </lineage>
</organism>
<dbReference type="Gene3D" id="3.40.50.2000">
    <property type="entry name" value="Glycogen Phosphorylase B"/>
    <property type="match status" value="1"/>
</dbReference>
<keyword evidence="1" id="KW-0808">Transferase</keyword>
<reference evidence="3" key="1">
    <citation type="journal article" date="2013" name="Environ. Microbiol.">
        <title>Seasonally variable intestinal metagenomes of the red palm weevil (Rhynchophorus ferrugineus).</title>
        <authorList>
            <person name="Jia S."/>
            <person name="Zhang X."/>
            <person name="Zhang G."/>
            <person name="Yin A."/>
            <person name="Zhang S."/>
            <person name="Li F."/>
            <person name="Wang L."/>
            <person name="Zhao D."/>
            <person name="Yun Q."/>
            <person name="Tala"/>
            <person name="Wang J."/>
            <person name="Sun G."/>
            <person name="Baabdullah M."/>
            <person name="Yu X."/>
            <person name="Hu S."/>
            <person name="Al-Mssallem I.S."/>
            <person name="Yu J."/>
        </authorList>
    </citation>
    <scope>NUCLEOTIDE SEQUENCE</scope>
</reference>
<evidence type="ECO:0000313" key="3">
    <source>
        <dbReference type="EMBL" id="AIA88139.1"/>
    </source>
</evidence>
<dbReference type="GO" id="GO:0016757">
    <property type="term" value="F:glycosyltransferase activity"/>
    <property type="evidence" value="ECO:0007669"/>
    <property type="project" value="InterPro"/>
</dbReference>
<evidence type="ECO:0000259" key="2">
    <source>
        <dbReference type="Pfam" id="PF00534"/>
    </source>
</evidence>
<feature type="non-terminal residue" evidence="3">
    <location>
        <position position="120"/>
    </location>
</feature>
<protein>
    <submittedName>
        <fullName evidence="3">CAZy families GT4 protein</fullName>
    </submittedName>
</protein>
<dbReference type="InterPro" id="IPR001296">
    <property type="entry name" value="Glyco_trans_1"/>
</dbReference>
<dbReference type="AlphaFoldDB" id="A0A060BYV0"/>
<name>A0A060BYV0_9ACTN</name>
<accession>A0A060BYV0</accession>
<proteinExistence type="predicted"/>